<evidence type="ECO:0000313" key="3">
    <source>
        <dbReference type="EMBL" id="BBY03237.1"/>
    </source>
</evidence>
<keyword evidence="2" id="KW-0812">Transmembrane</keyword>
<name>A0A7I7P2W4_9MYCO</name>
<evidence type="ECO:0000256" key="2">
    <source>
        <dbReference type="SAM" id="Phobius"/>
    </source>
</evidence>
<accession>A0A7I7P2W4</accession>
<evidence type="ECO:0000256" key="1">
    <source>
        <dbReference type="SAM" id="MobiDB-lite"/>
    </source>
</evidence>
<sequence>MTTSTIVWIVVIVVAAVLLVAAIAWVAHKKRTEHRRVQAGDIRDKAVEQSHEVGQREALADETAAKARAAQAEADAMTAHAAGLQHQAQARHTEAATSRSEVNREFERADTIDPDSQTHDTPGQDAGTSETPRMPKAG</sequence>
<keyword evidence="2" id="KW-0472">Membrane</keyword>
<protein>
    <submittedName>
        <fullName evidence="3">Uncharacterized protein</fullName>
    </submittedName>
</protein>
<dbReference type="RefSeq" id="WP_163682635.1">
    <property type="nucleotide sequence ID" value="NZ_AP022582.1"/>
</dbReference>
<dbReference type="AlphaFoldDB" id="A0A7I7P2W4"/>
<dbReference type="KEGG" id="mseo:MSEO_37360"/>
<organism evidence="3 4">
    <name type="scientific">Mycobacterium seoulense</name>
    <dbReference type="NCBI Taxonomy" id="386911"/>
    <lineage>
        <taxon>Bacteria</taxon>
        <taxon>Bacillati</taxon>
        <taxon>Actinomycetota</taxon>
        <taxon>Actinomycetes</taxon>
        <taxon>Mycobacteriales</taxon>
        <taxon>Mycobacteriaceae</taxon>
        <taxon>Mycobacterium</taxon>
    </lineage>
</organism>
<reference evidence="3 4" key="1">
    <citation type="journal article" date="2019" name="Emerg. Microbes Infect.">
        <title>Comprehensive subspecies identification of 175 nontuberculous mycobacteria species based on 7547 genomic profiles.</title>
        <authorList>
            <person name="Matsumoto Y."/>
            <person name="Kinjo T."/>
            <person name="Motooka D."/>
            <person name="Nabeya D."/>
            <person name="Jung N."/>
            <person name="Uechi K."/>
            <person name="Horii T."/>
            <person name="Iida T."/>
            <person name="Fujita J."/>
            <person name="Nakamura S."/>
        </authorList>
    </citation>
    <scope>NUCLEOTIDE SEQUENCE [LARGE SCALE GENOMIC DNA]</scope>
    <source>
        <strain evidence="3 4">JCM 16018</strain>
    </source>
</reference>
<evidence type="ECO:0000313" key="4">
    <source>
        <dbReference type="Proteomes" id="UP000466632"/>
    </source>
</evidence>
<proteinExistence type="predicted"/>
<keyword evidence="4" id="KW-1185">Reference proteome</keyword>
<dbReference type="Proteomes" id="UP000466632">
    <property type="component" value="Chromosome"/>
</dbReference>
<feature type="transmembrane region" description="Helical" evidence="2">
    <location>
        <begin position="6"/>
        <end position="27"/>
    </location>
</feature>
<dbReference type="EMBL" id="AP022582">
    <property type="protein sequence ID" value="BBY03237.1"/>
    <property type="molecule type" value="Genomic_DNA"/>
</dbReference>
<gene>
    <name evidence="3" type="ORF">MSEO_37360</name>
</gene>
<feature type="region of interest" description="Disordered" evidence="1">
    <location>
        <begin position="47"/>
        <end position="138"/>
    </location>
</feature>
<feature type="compositionally biased region" description="Basic and acidic residues" evidence="1">
    <location>
        <begin position="101"/>
        <end position="111"/>
    </location>
</feature>
<feature type="compositionally biased region" description="Low complexity" evidence="1">
    <location>
        <begin position="66"/>
        <end position="90"/>
    </location>
</feature>
<feature type="compositionally biased region" description="Basic and acidic residues" evidence="1">
    <location>
        <begin position="47"/>
        <end position="65"/>
    </location>
</feature>
<keyword evidence="2" id="KW-1133">Transmembrane helix</keyword>